<dbReference type="EMBL" id="CM042890">
    <property type="protein sequence ID" value="KAI4312008.1"/>
    <property type="molecule type" value="Genomic_DNA"/>
</dbReference>
<evidence type="ECO:0000313" key="2">
    <source>
        <dbReference type="Proteomes" id="UP001057402"/>
    </source>
</evidence>
<dbReference type="Proteomes" id="UP001057402">
    <property type="component" value="Chromosome 11"/>
</dbReference>
<keyword evidence="2" id="KW-1185">Reference proteome</keyword>
<reference evidence="2" key="1">
    <citation type="journal article" date="2023" name="Front. Plant Sci.">
        <title>Chromosomal-level genome assembly of Melastoma candidum provides insights into trichome evolution.</title>
        <authorList>
            <person name="Zhong Y."/>
            <person name="Wu W."/>
            <person name="Sun C."/>
            <person name="Zou P."/>
            <person name="Liu Y."/>
            <person name="Dai S."/>
            <person name="Zhou R."/>
        </authorList>
    </citation>
    <scope>NUCLEOTIDE SEQUENCE [LARGE SCALE GENOMIC DNA]</scope>
</reference>
<protein>
    <submittedName>
        <fullName evidence="1">Uncharacterized protein</fullName>
    </submittedName>
</protein>
<gene>
    <name evidence="1" type="ORF">MLD38_036867</name>
</gene>
<accession>A0ACB9LLZ5</accession>
<sequence>MSALRRIPPSIRRHFSSSSSAAAILSPDSPNAVLTSSQKTRSALSLLKSETNPGRILDICRAASLTPEHHLDRIAFSVAVTNLSKANHFSLIREYIDELVTSRPDLRNERFVSHAIVLYGQANMINDAIEIYKRVDDLGVGRSVRSFNALLFACIVSKEFNEMKRVFLDFPRMYGVEPDLLSYNTVIKGFAESGSINSVWSILAEMDRKGIRPDATTFGNALVGFYREEKLEDVGKLVNLMKEKYGVKQGVGVYNVRIQGLCKMRRSEEAMALMDGMMERGIKPNSDTYRNLIHGFCKEEKYKEAKELFKKMVDRGCQPDSECYFNLIYFLCKGGQFRSALNYCKESMGKGWVPNFGTMKSLVMGLAGRNMFEEAKELTAQVKEKFPGKVGLWEEVEAAFPQ</sequence>
<organism evidence="1 2">
    <name type="scientific">Melastoma candidum</name>
    <dbReference type="NCBI Taxonomy" id="119954"/>
    <lineage>
        <taxon>Eukaryota</taxon>
        <taxon>Viridiplantae</taxon>
        <taxon>Streptophyta</taxon>
        <taxon>Embryophyta</taxon>
        <taxon>Tracheophyta</taxon>
        <taxon>Spermatophyta</taxon>
        <taxon>Magnoliopsida</taxon>
        <taxon>eudicotyledons</taxon>
        <taxon>Gunneridae</taxon>
        <taxon>Pentapetalae</taxon>
        <taxon>rosids</taxon>
        <taxon>malvids</taxon>
        <taxon>Myrtales</taxon>
        <taxon>Melastomataceae</taxon>
        <taxon>Melastomatoideae</taxon>
        <taxon>Melastomateae</taxon>
        <taxon>Melastoma</taxon>
    </lineage>
</organism>
<name>A0ACB9LLZ5_9MYRT</name>
<evidence type="ECO:0000313" key="1">
    <source>
        <dbReference type="EMBL" id="KAI4312008.1"/>
    </source>
</evidence>
<comment type="caution">
    <text evidence="1">The sequence shown here is derived from an EMBL/GenBank/DDBJ whole genome shotgun (WGS) entry which is preliminary data.</text>
</comment>
<proteinExistence type="predicted"/>